<dbReference type="Proteomes" id="UP000008220">
    <property type="component" value="Chromosome"/>
</dbReference>
<gene>
    <name evidence="2" type="ordered locus">NT01CX_0109</name>
</gene>
<feature type="domain" description="Bacterial toxin 8" evidence="1">
    <location>
        <begin position="21"/>
        <end position="90"/>
    </location>
</feature>
<reference evidence="2 3" key="1">
    <citation type="journal article" date="2006" name="Nat. Biotechnol.">
        <title>The genome and transcriptomes of the anti-tumor agent Clostridium novyi-NT.</title>
        <authorList>
            <person name="Bettegowda C."/>
            <person name="Huang X."/>
            <person name="Lin J."/>
            <person name="Cheong I."/>
            <person name="Kohli M."/>
            <person name="Szabo S.A."/>
            <person name="Zhang X."/>
            <person name="Diaz L.A. Jr."/>
            <person name="Velculescu V.E."/>
            <person name="Parmigiani G."/>
            <person name="Kinzler K.W."/>
            <person name="Vogelstein B."/>
            <person name="Zhou S."/>
        </authorList>
    </citation>
    <scope>NUCLEOTIDE SEQUENCE [LARGE SCALE GENOMIC DNA]</scope>
    <source>
        <strain evidence="2 3">NT</strain>
    </source>
</reference>
<keyword evidence="3" id="KW-1185">Reference proteome</keyword>
<dbReference type="InterPro" id="IPR029097">
    <property type="entry name" value="Ntox8"/>
</dbReference>
<dbReference type="AlphaFoldDB" id="A0Q1W6"/>
<accession>A0Q1W6</accession>
<evidence type="ECO:0000313" key="3">
    <source>
        <dbReference type="Proteomes" id="UP000008220"/>
    </source>
</evidence>
<sequence>MHNSCMAKIGRKGKQARLKELVKDLKLSRSLRGELKRDINLIKKGRRRTIRVPKGYELAHRRGFEARKGYGYAYSDLQVIRNHRIQHRIDKYGKLRR</sequence>
<protein>
    <recommendedName>
        <fullName evidence="1">Bacterial toxin 8 domain-containing protein</fullName>
    </recommendedName>
</protein>
<evidence type="ECO:0000313" key="2">
    <source>
        <dbReference type="EMBL" id="ABK62283.1"/>
    </source>
</evidence>
<proteinExistence type="predicted"/>
<dbReference type="KEGG" id="cno:NT01CX_0109"/>
<evidence type="ECO:0000259" key="1">
    <source>
        <dbReference type="Pfam" id="PF15545"/>
    </source>
</evidence>
<name>A0Q1W6_CLONN</name>
<dbReference type="Pfam" id="PF15545">
    <property type="entry name" value="Ntox8"/>
    <property type="match status" value="1"/>
</dbReference>
<dbReference type="STRING" id="386415.NT01CX_0109"/>
<organism evidence="2 3">
    <name type="scientific">Clostridium novyi (strain NT)</name>
    <dbReference type="NCBI Taxonomy" id="386415"/>
    <lineage>
        <taxon>Bacteria</taxon>
        <taxon>Bacillati</taxon>
        <taxon>Bacillota</taxon>
        <taxon>Clostridia</taxon>
        <taxon>Eubacteriales</taxon>
        <taxon>Clostridiaceae</taxon>
        <taxon>Clostridium</taxon>
    </lineage>
</organism>
<dbReference type="HOGENOM" id="CLU_2341836_0_0_9"/>
<dbReference type="EMBL" id="CP000382">
    <property type="protein sequence ID" value="ABK62283.1"/>
    <property type="molecule type" value="Genomic_DNA"/>
</dbReference>
<dbReference type="eggNOG" id="COG3209">
    <property type="taxonomic scope" value="Bacteria"/>
</dbReference>